<sequence length="94" mass="11197">MKYWSYSDQRSDLDKEYFDSADEDGFLEGLDPLLDLVEDAEDLDDDIWEPPLPSKRPCRSWSSPPKCKIFCPKCQFAFCFLVERDCFKDYHKLR</sequence>
<dbReference type="Proteomes" id="UP001356427">
    <property type="component" value="Unassembled WGS sequence"/>
</dbReference>
<evidence type="ECO:0000313" key="1">
    <source>
        <dbReference type="EMBL" id="KAK6319914.1"/>
    </source>
</evidence>
<accession>A0AAN8M1J7</accession>
<organism evidence="1 2">
    <name type="scientific">Coregonus suidteri</name>
    <dbReference type="NCBI Taxonomy" id="861788"/>
    <lineage>
        <taxon>Eukaryota</taxon>
        <taxon>Metazoa</taxon>
        <taxon>Chordata</taxon>
        <taxon>Craniata</taxon>
        <taxon>Vertebrata</taxon>
        <taxon>Euteleostomi</taxon>
        <taxon>Actinopterygii</taxon>
        <taxon>Neopterygii</taxon>
        <taxon>Teleostei</taxon>
        <taxon>Protacanthopterygii</taxon>
        <taxon>Salmoniformes</taxon>
        <taxon>Salmonidae</taxon>
        <taxon>Coregoninae</taxon>
        <taxon>Coregonus</taxon>
    </lineage>
</organism>
<gene>
    <name evidence="1" type="ORF">J4Q44_G00090210</name>
</gene>
<reference evidence="1 2" key="1">
    <citation type="submission" date="2021-04" db="EMBL/GenBank/DDBJ databases">
        <authorList>
            <person name="De Guttry C."/>
            <person name="Zahm M."/>
            <person name="Klopp C."/>
            <person name="Cabau C."/>
            <person name="Louis A."/>
            <person name="Berthelot C."/>
            <person name="Parey E."/>
            <person name="Roest Crollius H."/>
            <person name="Montfort J."/>
            <person name="Robinson-Rechavi M."/>
            <person name="Bucao C."/>
            <person name="Bouchez O."/>
            <person name="Gislard M."/>
            <person name="Lluch J."/>
            <person name="Milhes M."/>
            <person name="Lampietro C."/>
            <person name="Lopez Roques C."/>
            <person name="Donnadieu C."/>
            <person name="Braasch I."/>
            <person name="Desvignes T."/>
            <person name="Postlethwait J."/>
            <person name="Bobe J."/>
            <person name="Wedekind C."/>
            <person name="Guiguen Y."/>
        </authorList>
    </citation>
    <scope>NUCLEOTIDE SEQUENCE [LARGE SCALE GENOMIC DNA]</scope>
    <source>
        <strain evidence="1">Cs_M1</strain>
        <tissue evidence="1">Blood</tissue>
    </source>
</reference>
<evidence type="ECO:0000313" key="2">
    <source>
        <dbReference type="Proteomes" id="UP001356427"/>
    </source>
</evidence>
<dbReference type="EMBL" id="JAGTTL010000007">
    <property type="protein sequence ID" value="KAK6319914.1"/>
    <property type="molecule type" value="Genomic_DNA"/>
</dbReference>
<name>A0AAN8M1J7_9TELE</name>
<protein>
    <submittedName>
        <fullName evidence="1">Uncharacterized protein</fullName>
    </submittedName>
</protein>
<comment type="caution">
    <text evidence="1">The sequence shown here is derived from an EMBL/GenBank/DDBJ whole genome shotgun (WGS) entry which is preliminary data.</text>
</comment>
<proteinExistence type="predicted"/>
<dbReference type="AlphaFoldDB" id="A0AAN8M1J7"/>
<keyword evidence="2" id="KW-1185">Reference proteome</keyword>